<name>A0ABN6ZV67_9CREN</name>
<dbReference type="Gene3D" id="2.10.260.10">
    <property type="match status" value="1"/>
</dbReference>
<dbReference type="InterPro" id="IPR037914">
    <property type="entry name" value="SpoVT-AbrB_sf"/>
</dbReference>
<organism evidence="2 3">
    <name type="scientific">Pyrodictium abyssi</name>
    <dbReference type="NCBI Taxonomy" id="54256"/>
    <lineage>
        <taxon>Archaea</taxon>
        <taxon>Thermoproteota</taxon>
        <taxon>Thermoprotei</taxon>
        <taxon>Desulfurococcales</taxon>
        <taxon>Pyrodictiaceae</taxon>
        <taxon>Pyrodictium</taxon>
    </lineage>
</organism>
<keyword evidence="3" id="KW-1185">Reference proteome</keyword>
<sequence length="78" mass="8972">MGLLARMDKQGRILIPAGIRRKLKTRLFIVEAEEDRIVLRPVEPVSLTSLFDSIVVDDVEDFTDTHELRRALAREGQR</sequence>
<dbReference type="SUPFAM" id="SSF89447">
    <property type="entry name" value="AbrB/MazE/MraZ-like"/>
    <property type="match status" value="1"/>
</dbReference>
<reference evidence="2 3" key="1">
    <citation type="submission" date="2023-09" db="EMBL/GenBank/DDBJ databases">
        <title>Pyrofollis japonicus gen. nov. sp. nov., a novel member of the family Pyrodictiaceae isolated from the Iheya North hydrothermal field.</title>
        <authorList>
            <person name="Miyazaki U."/>
            <person name="Sanari M."/>
            <person name="Tame A."/>
            <person name="Kitajima M."/>
            <person name="Okamoto A."/>
            <person name="Sawayama S."/>
            <person name="Miyazaki J."/>
            <person name="Takai K."/>
            <person name="Nakagawa S."/>
        </authorList>
    </citation>
    <scope>NUCLEOTIDE SEQUENCE [LARGE SCALE GENOMIC DNA]</scope>
    <source>
        <strain evidence="2 3">AV2</strain>
    </source>
</reference>
<gene>
    <name evidence="2" type="ORF">PABY_19690</name>
</gene>
<evidence type="ECO:0000313" key="2">
    <source>
        <dbReference type="EMBL" id="BES82402.1"/>
    </source>
</evidence>
<evidence type="ECO:0000259" key="1">
    <source>
        <dbReference type="PROSITE" id="PS51740"/>
    </source>
</evidence>
<dbReference type="Proteomes" id="UP001341135">
    <property type="component" value="Chromosome"/>
</dbReference>
<protein>
    <recommendedName>
        <fullName evidence="1">SpoVT-AbrB domain-containing protein</fullName>
    </recommendedName>
</protein>
<dbReference type="NCBIfam" id="TIGR01439">
    <property type="entry name" value="lp_hng_hel_AbrB"/>
    <property type="match status" value="1"/>
</dbReference>
<feature type="domain" description="SpoVT-AbrB" evidence="1">
    <location>
        <begin position="2"/>
        <end position="44"/>
    </location>
</feature>
<evidence type="ECO:0000313" key="3">
    <source>
        <dbReference type="Proteomes" id="UP001341135"/>
    </source>
</evidence>
<dbReference type="RefSeq" id="WP_338249687.1">
    <property type="nucleotide sequence ID" value="NZ_AP028907.1"/>
</dbReference>
<accession>A0ABN6ZV67</accession>
<dbReference type="EMBL" id="AP028907">
    <property type="protein sequence ID" value="BES82402.1"/>
    <property type="molecule type" value="Genomic_DNA"/>
</dbReference>
<dbReference type="InterPro" id="IPR007159">
    <property type="entry name" value="SpoVT-AbrB_dom"/>
</dbReference>
<proteinExistence type="predicted"/>
<dbReference type="GeneID" id="89289969"/>
<dbReference type="PROSITE" id="PS51740">
    <property type="entry name" value="SPOVT_ABRB"/>
    <property type="match status" value="1"/>
</dbReference>